<comment type="caution">
    <text evidence="1">The sequence shown here is derived from an EMBL/GenBank/DDBJ whole genome shotgun (WGS) entry which is preliminary data.</text>
</comment>
<dbReference type="InterPro" id="IPR027417">
    <property type="entry name" value="P-loop_NTPase"/>
</dbReference>
<accession>A0A6A7Y0B1</accession>
<sequence length="362" mass="38727">MARAPAREEAFPDDFDAIDGLASPAAQIHLVGQSAAERTLLDAYRSGRLHHGWILGGPRGVGKATLAFRFARFLLANPDPNAPTVAAARDLSVPAGHPAGRLVASGAHPDLLHLRRPWDDKGKRFRSELTVDEVRRLTPFFGSTASGGGWRVAIVDPADDLNTNAANALLKMLEEPPARGLFLIVSHAPGRLLPTIRSRARRLALAPLGEADLLAALQAIGVTAERTRLLRAAAAGEGSVRRAAQLATGGAVEIEDLVKPVIASLGRDLDRRALHALADALAQRDAEDAFDHALGLVQSYISDKVRAGSAAGEPLAKLAAWPEVWEKIDRAVGRAEAFNLDRRQLVLGIFRDLAEAERRARA</sequence>
<dbReference type="Gene3D" id="3.40.50.300">
    <property type="entry name" value="P-loop containing nucleotide triphosphate hydrolases"/>
    <property type="match status" value="1"/>
</dbReference>
<dbReference type="Proteomes" id="UP000332515">
    <property type="component" value="Unassembled WGS sequence"/>
</dbReference>
<dbReference type="NCBIfam" id="NF006586">
    <property type="entry name" value="PRK09112.1"/>
    <property type="match status" value="1"/>
</dbReference>
<dbReference type="Pfam" id="PF13177">
    <property type="entry name" value="DNA_pol3_delta2"/>
    <property type="match status" value="1"/>
</dbReference>
<dbReference type="PANTHER" id="PTHR11669">
    <property type="entry name" value="REPLICATION FACTOR C / DNA POLYMERASE III GAMMA-TAU SUBUNIT"/>
    <property type="match status" value="1"/>
</dbReference>
<dbReference type="EC" id="2.7.7.7" evidence="1"/>
<keyword evidence="1" id="KW-0808">Transferase</keyword>
<keyword evidence="1" id="KW-0548">Nucleotidyltransferase</keyword>
<name>A0A6A7Y0B1_9HYPH</name>
<organism evidence="1 2">
    <name type="scientific">Segnochrobactrum spirostomi</name>
    <dbReference type="NCBI Taxonomy" id="2608987"/>
    <lineage>
        <taxon>Bacteria</taxon>
        <taxon>Pseudomonadati</taxon>
        <taxon>Pseudomonadota</taxon>
        <taxon>Alphaproteobacteria</taxon>
        <taxon>Hyphomicrobiales</taxon>
        <taxon>Segnochrobactraceae</taxon>
        <taxon>Segnochrobactrum</taxon>
    </lineage>
</organism>
<dbReference type="NCBIfam" id="NF005677">
    <property type="entry name" value="PRK07471.1"/>
    <property type="match status" value="1"/>
</dbReference>
<dbReference type="RefSeq" id="WP_153478461.1">
    <property type="nucleotide sequence ID" value="NZ_VWNA01000001.1"/>
</dbReference>
<dbReference type="AlphaFoldDB" id="A0A6A7Y0B1"/>
<protein>
    <submittedName>
        <fullName evidence="1">DNA polymerase III subunit delta</fullName>
        <ecNumber evidence="1">2.7.7.7</ecNumber>
    </submittedName>
</protein>
<dbReference type="GO" id="GO:0009360">
    <property type="term" value="C:DNA polymerase III complex"/>
    <property type="evidence" value="ECO:0007669"/>
    <property type="project" value="TreeGrafter"/>
</dbReference>
<evidence type="ECO:0000313" key="1">
    <source>
        <dbReference type="EMBL" id="MQT11601.1"/>
    </source>
</evidence>
<evidence type="ECO:0000313" key="2">
    <source>
        <dbReference type="Proteomes" id="UP000332515"/>
    </source>
</evidence>
<dbReference type="PANTHER" id="PTHR11669:SF8">
    <property type="entry name" value="DNA POLYMERASE III SUBUNIT DELTA"/>
    <property type="match status" value="1"/>
</dbReference>
<dbReference type="GO" id="GO:0006261">
    <property type="term" value="P:DNA-templated DNA replication"/>
    <property type="evidence" value="ECO:0007669"/>
    <property type="project" value="TreeGrafter"/>
</dbReference>
<gene>
    <name evidence="1" type="ORF">F0357_02705</name>
</gene>
<reference evidence="1 2" key="1">
    <citation type="submission" date="2019-09" db="EMBL/GenBank/DDBJ databases">
        <title>Segnochrobactrum spirostomi gen. nov., sp. nov., isolated from the ciliate Spirostomum cf. yagiui and description of a novel family, Segnochrobactraceae fam. nov. within the order Rhizobiales of the class Alphaproteobacteria.</title>
        <authorList>
            <person name="Akter S."/>
            <person name="Shazib S.U.A."/>
            <person name="Shin M.K."/>
        </authorList>
    </citation>
    <scope>NUCLEOTIDE SEQUENCE [LARGE SCALE GENOMIC DNA]</scope>
    <source>
        <strain evidence="1 2">Sp-1</strain>
    </source>
</reference>
<dbReference type="EMBL" id="VWNA01000001">
    <property type="protein sequence ID" value="MQT11601.1"/>
    <property type="molecule type" value="Genomic_DNA"/>
</dbReference>
<keyword evidence="2" id="KW-1185">Reference proteome</keyword>
<dbReference type="GO" id="GO:0003887">
    <property type="term" value="F:DNA-directed DNA polymerase activity"/>
    <property type="evidence" value="ECO:0007669"/>
    <property type="project" value="UniProtKB-EC"/>
</dbReference>
<dbReference type="InterPro" id="IPR050238">
    <property type="entry name" value="DNA_Rep/Repair_Clamp_Loader"/>
</dbReference>
<proteinExistence type="predicted"/>
<dbReference type="SUPFAM" id="SSF52540">
    <property type="entry name" value="P-loop containing nucleoside triphosphate hydrolases"/>
    <property type="match status" value="1"/>
</dbReference>